<sequence>MRDWALFHYAFFIVCLPFSRFKRGFVSQPVARKSFYVVKNENGADRKGR</sequence>
<comment type="caution">
    <text evidence="1">The sequence shown here is derived from an EMBL/GenBank/DDBJ whole genome shotgun (WGS) entry which is preliminary data.</text>
</comment>
<gene>
    <name evidence="1" type="ORF">GBL_0116</name>
</gene>
<proteinExistence type="predicted"/>
<dbReference type="Proteomes" id="UP000016424">
    <property type="component" value="Unassembled WGS sequence"/>
</dbReference>
<protein>
    <submittedName>
        <fullName evidence="1">Uncharacterized protein</fullName>
    </submittedName>
</protein>
<reference evidence="2" key="1">
    <citation type="journal article" date="2013" name="Genome">
        <title>Draft Genome Sequence of Geobacillus kaustophilus GBlys, a Lysogenic Strain with Bacteriophage phiOH2.</title>
        <authorList>
            <person name="Doi K."/>
            <person name="Mori K."/>
            <person name="Martono H."/>
            <person name="Nagayoshi Y."/>
            <person name="Fujino Y."/>
            <person name="Tashiro K."/>
            <person name="Kuhara S."/>
            <person name="Ohshima T."/>
        </authorList>
    </citation>
    <scope>NUCLEOTIDE SEQUENCE [LARGE SCALE GENOMIC DNA]</scope>
    <source>
        <strain evidence="2">GBlys</strain>
    </source>
</reference>
<organism evidence="1 2">
    <name type="scientific">Geobacillus kaustophilus GBlys</name>
    <dbReference type="NCBI Taxonomy" id="1337888"/>
    <lineage>
        <taxon>Bacteria</taxon>
        <taxon>Bacillati</taxon>
        <taxon>Bacillota</taxon>
        <taxon>Bacilli</taxon>
        <taxon>Bacillales</taxon>
        <taxon>Anoxybacillaceae</taxon>
        <taxon>Geobacillus</taxon>
        <taxon>Geobacillus thermoleovorans group</taxon>
    </lineage>
</organism>
<name>U2XZ70_GEOKU</name>
<evidence type="ECO:0000313" key="1">
    <source>
        <dbReference type="EMBL" id="GAD11899.1"/>
    </source>
</evidence>
<evidence type="ECO:0000313" key="2">
    <source>
        <dbReference type="Proteomes" id="UP000016424"/>
    </source>
</evidence>
<dbReference type="EMBL" id="BASG01000001">
    <property type="protein sequence ID" value="GAD11899.1"/>
    <property type="molecule type" value="Genomic_DNA"/>
</dbReference>
<accession>U2XZ70</accession>
<dbReference type="AlphaFoldDB" id="U2XZ70"/>